<name>A0A3B0K6M4_DROGU</name>
<dbReference type="PANTHER" id="PTHR45624">
    <property type="entry name" value="MITOCHONDRIAL BASIC AMINO ACIDS TRANSPORTER-RELATED"/>
    <property type="match status" value="1"/>
</dbReference>
<keyword evidence="3 10" id="KW-0813">Transport</keyword>
<dbReference type="SUPFAM" id="SSF103506">
    <property type="entry name" value="Mitochondrial carrier"/>
    <property type="match status" value="1"/>
</dbReference>
<evidence type="ECO:0000256" key="7">
    <source>
        <dbReference type="ARBA" id="ARBA00023128"/>
    </source>
</evidence>
<organism evidence="12 13">
    <name type="scientific">Drosophila guanche</name>
    <name type="common">Fruit fly</name>
    <dbReference type="NCBI Taxonomy" id="7266"/>
    <lineage>
        <taxon>Eukaryota</taxon>
        <taxon>Metazoa</taxon>
        <taxon>Ecdysozoa</taxon>
        <taxon>Arthropoda</taxon>
        <taxon>Hexapoda</taxon>
        <taxon>Insecta</taxon>
        <taxon>Pterygota</taxon>
        <taxon>Neoptera</taxon>
        <taxon>Endopterygota</taxon>
        <taxon>Diptera</taxon>
        <taxon>Brachycera</taxon>
        <taxon>Muscomorpha</taxon>
        <taxon>Ephydroidea</taxon>
        <taxon>Drosophilidae</taxon>
        <taxon>Drosophila</taxon>
        <taxon>Sophophora</taxon>
    </lineage>
</organism>
<evidence type="ECO:0000256" key="2">
    <source>
        <dbReference type="ARBA" id="ARBA00006375"/>
    </source>
</evidence>
<evidence type="ECO:0000256" key="5">
    <source>
        <dbReference type="ARBA" id="ARBA00022737"/>
    </source>
</evidence>
<gene>
    <name evidence="12" type="ORF">DGUA_6G005544</name>
</gene>
<dbReference type="EMBL" id="OUUW01000005">
    <property type="protein sequence ID" value="SPP80641.1"/>
    <property type="molecule type" value="Genomic_DNA"/>
</dbReference>
<accession>A0A3B0K6M4</accession>
<keyword evidence="4 9" id="KW-0812">Transmembrane</keyword>
<dbReference type="GO" id="GO:0031966">
    <property type="term" value="C:mitochondrial membrane"/>
    <property type="evidence" value="ECO:0007669"/>
    <property type="project" value="UniProtKB-SubCell"/>
</dbReference>
<keyword evidence="13" id="KW-1185">Reference proteome</keyword>
<feature type="repeat" description="Solcar" evidence="9">
    <location>
        <begin position="104"/>
        <end position="195"/>
    </location>
</feature>
<feature type="transmembrane region" description="Helical" evidence="11">
    <location>
        <begin position="214"/>
        <end position="237"/>
    </location>
</feature>
<evidence type="ECO:0000256" key="1">
    <source>
        <dbReference type="ARBA" id="ARBA00004225"/>
    </source>
</evidence>
<feature type="transmembrane region" description="Helical" evidence="11">
    <location>
        <begin position="66"/>
        <end position="86"/>
    </location>
</feature>
<evidence type="ECO:0000256" key="8">
    <source>
        <dbReference type="ARBA" id="ARBA00023136"/>
    </source>
</evidence>
<dbReference type="InterPro" id="IPR002067">
    <property type="entry name" value="MCP"/>
</dbReference>
<feature type="repeat" description="Solcar" evidence="9">
    <location>
        <begin position="214"/>
        <end position="299"/>
    </location>
</feature>
<proteinExistence type="inferred from homology"/>
<dbReference type="OrthoDB" id="1924968at2759"/>
<evidence type="ECO:0000256" key="6">
    <source>
        <dbReference type="ARBA" id="ARBA00022989"/>
    </source>
</evidence>
<dbReference type="InterPro" id="IPR018108">
    <property type="entry name" value="MCP_transmembrane"/>
</dbReference>
<dbReference type="Proteomes" id="UP000268350">
    <property type="component" value="Unassembled WGS sequence"/>
</dbReference>
<reference evidence="13" key="1">
    <citation type="submission" date="2018-01" db="EMBL/GenBank/DDBJ databases">
        <authorList>
            <person name="Alioto T."/>
            <person name="Alioto T."/>
        </authorList>
    </citation>
    <scope>NUCLEOTIDE SEQUENCE [LARGE SCALE GENOMIC DNA]</scope>
</reference>
<dbReference type="Gene3D" id="1.50.40.10">
    <property type="entry name" value="Mitochondrial carrier domain"/>
    <property type="match status" value="1"/>
</dbReference>
<dbReference type="PANTHER" id="PTHR45624:SF1">
    <property type="entry name" value="SD08189P"/>
    <property type="match status" value="1"/>
</dbReference>
<evidence type="ECO:0000256" key="3">
    <source>
        <dbReference type="ARBA" id="ARBA00022448"/>
    </source>
</evidence>
<dbReference type="GO" id="GO:0005289">
    <property type="term" value="F:high-affinity L-arginine transmembrane transporter activity"/>
    <property type="evidence" value="ECO:0007669"/>
    <property type="project" value="TreeGrafter"/>
</dbReference>
<evidence type="ECO:0000256" key="11">
    <source>
        <dbReference type="SAM" id="Phobius"/>
    </source>
</evidence>
<dbReference type="InterPro" id="IPR023395">
    <property type="entry name" value="MCP_dom_sf"/>
</dbReference>
<dbReference type="FunFam" id="1.50.40.10:FF:000120">
    <property type="entry name" value="Uncharacterized protein, isoform A"/>
    <property type="match status" value="1"/>
</dbReference>
<comment type="subcellular location">
    <subcellularLocation>
        <location evidence="1">Mitochondrion membrane</location>
        <topology evidence="1">Multi-pass membrane protein</topology>
    </subcellularLocation>
</comment>
<evidence type="ECO:0000313" key="13">
    <source>
        <dbReference type="Proteomes" id="UP000268350"/>
    </source>
</evidence>
<sequence length="312" mass="35684">MLWWSLRRVGGPSAGHDQGMAAGIQLLRPDGHPSDLQAQQWGKWLGAQRTGRSAILFKINGFYRGMFFPFISTGAINSLLFGIYGNHLRQLRKVCHSDYQREQLEYHNMFLAGSVAGFVQSFIACPMELIKVRLQTQCYYNDYLYGQRRTAFGTFKRIIKADGLSGLYRGLLPMMCRDVLPYGIYMLAYRQGVDYLNKRDFVRKRRSHPDGSNVNLLITTLAGAWAGVISWVCVIPFDVVKTLMQADENHKFRGIFHCVKVNYRAYGWRSIFRGSWMLVARAVPFNAATFLGYEYALEWCQMYDKGGLVASD</sequence>
<keyword evidence="7" id="KW-0496">Mitochondrion</keyword>
<dbReference type="PRINTS" id="PR00926">
    <property type="entry name" value="MITOCARRIER"/>
</dbReference>
<dbReference type="PROSITE" id="PS50920">
    <property type="entry name" value="SOLCAR"/>
    <property type="match status" value="2"/>
</dbReference>
<keyword evidence="6 11" id="KW-1133">Transmembrane helix</keyword>
<evidence type="ECO:0000256" key="4">
    <source>
        <dbReference type="ARBA" id="ARBA00022692"/>
    </source>
</evidence>
<keyword evidence="5" id="KW-0677">Repeat</keyword>
<evidence type="ECO:0000256" key="9">
    <source>
        <dbReference type="PROSITE-ProRule" id="PRU00282"/>
    </source>
</evidence>
<dbReference type="Pfam" id="PF00153">
    <property type="entry name" value="Mito_carr"/>
    <property type="match status" value="2"/>
</dbReference>
<comment type="similarity">
    <text evidence="2 10">Belongs to the mitochondrial carrier (TC 2.A.29) family.</text>
</comment>
<dbReference type="AlphaFoldDB" id="A0A3B0K6M4"/>
<evidence type="ECO:0000256" key="10">
    <source>
        <dbReference type="RuleBase" id="RU000488"/>
    </source>
</evidence>
<keyword evidence="8 9" id="KW-0472">Membrane</keyword>
<protein>
    <submittedName>
        <fullName evidence="12">Blast:Solute carrier family 25 member 45</fullName>
    </submittedName>
</protein>
<evidence type="ECO:0000313" key="12">
    <source>
        <dbReference type="EMBL" id="SPP80641.1"/>
    </source>
</evidence>
<dbReference type="STRING" id="7266.A0A3B0K6M4"/>
<dbReference type="InterPro" id="IPR050567">
    <property type="entry name" value="Mitochondrial_Carrier"/>
</dbReference>
<dbReference type="GO" id="GO:1990575">
    <property type="term" value="P:mitochondrial L-ornithine transmembrane transport"/>
    <property type="evidence" value="ECO:0007669"/>
    <property type="project" value="TreeGrafter"/>
</dbReference>